<evidence type="ECO:0000313" key="2">
    <source>
        <dbReference type="EMBL" id="GFD35319.1"/>
    </source>
</evidence>
<accession>A0A699VM71</accession>
<organism evidence="2">
    <name type="scientific">Tanacetum cinerariifolium</name>
    <name type="common">Dalmatian daisy</name>
    <name type="synonym">Chrysanthemum cinerariifolium</name>
    <dbReference type="NCBI Taxonomy" id="118510"/>
    <lineage>
        <taxon>Eukaryota</taxon>
        <taxon>Viridiplantae</taxon>
        <taxon>Streptophyta</taxon>
        <taxon>Embryophyta</taxon>
        <taxon>Tracheophyta</taxon>
        <taxon>Spermatophyta</taxon>
        <taxon>Magnoliopsida</taxon>
        <taxon>eudicotyledons</taxon>
        <taxon>Gunneridae</taxon>
        <taxon>Pentapetalae</taxon>
        <taxon>asterids</taxon>
        <taxon>campanulids</taxon>
        <taxon>Asterales</taxon>
        <taxon>Asteraceae</taxon>
        <taxon>Asteroideae</taxon>
        <taxon>Anthemideae</taxon>
        <taxon>Anthemidinae</taxon>
        <taxon>Tanacetum</taxon>
    </lineage>
</organism>
<evidence type="ECO:0000256" key="1">
    <source>
        <dbReference type="SAM" id="MobiDB-lite"/>
    </source>
</evidence>
<feature type="region of interest" description="Disordered" evidence="1">
    <location>
        <begin position="24"/>
        <end position="45"/>
    </location>
</feature>
<name>A0A699VM71_TANCI</name>
<dbReference type="AlphaFoldDB" id="A0A699VM71"/>
<proteinExistence type="predicted"/>
<feature type="non-terminal residue" evidence="2">
    <location>
        <position position="1"/>
    </location>
</feature>
<feature type="compositionally biased region" description="Low complexity" evidence="1">
    <location>
        <begin position="25"/>
        <end position="45"/>
    </location>
</feature>
<gene>
    <name evidence="2" type="ORF">Tci_907288</name>
</gene>
<protein>
    <submittedName>
        <fullName evidence="2">Uncharacterized protein</fullName>
    </submittedName>
</protein>
<sequence>AGKWKTPTLNETSLAIPIGLETERSAGSSVMHVGVSSGSKSPSHT</sequence>
<reference evidence="2" key="1">
    <citation type="journal article" date="2019" name="Sci. Rep.">
        <title>Draft genome of Tanacetum cinerariifolium, the natural source of mosquito coil.</title>
        <authorList>
            <person name="Yamashiro T."/>
            <person name="Shiraishi A."/>
            <person name="Satake H."/>
            <person name="Nakayama K."/>
        </authorList>
    </citation>
    <scope>NUCLEOTIDE SEQUENCE</scope>
</reference>
<comment type="caution">
    <text evidence="2">The sequence shown here is derived from an EMBL/GenBank/DDBJ whole genome shotgun (WGS) entry which is preliminary data.</text>
</comment>
<dbReference type="EMBL" id="BKCJ011457316">
    <property type="protein sequence ID" value="GFD35319.1"/>
    <property type="molecule type" value="Genomic_DNA"/>
</dbReference>